<keyword evidence="16" id="KW-1185">Reference proteome</keyword>
<evidence type="ECO:0000313" key="15">
    <source>
        <dbReference type="EMBL" id="KAG8039513.1"/>
    </source>
</evidence>
<comment type="catalytic activity">
    <reaction evidence="12">
        <text>hexadecanoate + ATP + CoA = hexadecanoyl-CoA + AMP + diphosphate</text>
        <dbReference type="Rhea" id="RHEA:30751"/>
        <dbReference type="ChEBI" id="CHEBI:7896"/>
        <dbReference type="ChEBI" id="CHEBI:30616"/>
        <dbReference type="ChEBI" id="CHEBI:33019"/>
        <dbReference type="ChEBI" id="CHEBI:57287"/>
        <dbReference type="ChEBI" id="CHEBI:57379"/>
        <dbReference type="ChEBI" id="CHEBI:456215"/>
    </reaction>
    <physiologicalReaction direction="left-to-right" evidence="12">
        <dbReference type="Rhea" id="RHEA:30752"/>
    </physiologicalReaction>
</comment>
<evidence type="ECO:0000256" key="1">
    <source>
        <dbReference type="ARBA" id="ARBA00006432"/>
    </source>
</evidence>
<feature type="domain" description="AMP-dependent synthetase/ligase" evidence="14">
    <location>
        <begin position="80"/>
        <end position="480"/>
    </location>
</feature>
<organism evidence="15 16">
    <name type="scientific">Cotesia typhae</name>
    <dbReference type="NCBI Taxonomy" id="2053667"/>
    <lineage>
        <taxon>Eukaryota</taxon>
        <taxon>Metazoa</taxon>
        <taxon>Ecdysozoa</taxon>
        <taxon>Arthropoda</taxon>
        <taxon>Hexapoda</taxon>
        <taxon>Insecta</taxon>
        <taxon>Pterygota</taxon>
        <taxon>Neoptera</taxon>
        <taxon>Endopterygota</taxon>
        <taxon>Hymenoptera</taxon>
        <taxon>Apocrita</taxon>
        <taxon>Ichneumonoidea</taxon>
        <taxon>Braconidae</taxon>
        <taxon>Microgastrinae</taxon>
        <taxon>Cotesia</taxon>
    </lineage>
</organism>
<proteinExistence type="inferred from homology"/>
<reference evidence="15" key="1">
    <citation type="submission" date="2020-03" db="EMBL/GenBank/DDBJ databases">
        <authorList>
            <person name="Chebbi M.A."/>
            <person name="Drezen J.M."/>
        </authorList>
    </citation>
    <scope>NUCLEOTIDE SEQUENCE</scope>
    <source>
        <tissue evidence="15">Whole body</tissue>
    </source>
</reference>
<dbReference type="InterPro" id="IPR045311">
    <property type="entry name" value="LC-FACS_euk"/>
</dbReference>
<evidence type="ECO:0000256" key="9">
    <source>
        <dbReference type="ARBA" id="ARBA00024532"/>
    </source>
</evidence>
<evidence type="ECO:0000256" key="7">
    <source>
        <dbReference type="ARBA" id="ARBA00024484"/>
    </source>
</evidence>
<comment type="catalytic activity">
    <reaction evidence="6">
        <text>5-hydroxy-(6E,8Z,11Z,14Z)-eicosatetraenoate + ATP + CoA = 5-hydroxy-(6E,8Z,11Z,14Z)-eicosatetraenoyl-CoA + AMP + diphosphate</text>
        <dbReference type="Rhea" id="RHEA:52108"/>
        <dbReference type="ChEBI" id="CHEBI:30616"/>
        <dbReference type="ChEBI" id="CHEBI:33019"/>
        <dbReference type="ChEBI" id="CHEBI:57287"/>
        <dbReference type="ChEBI" id="CHEBI:65341"/>
        <dbReference type="ChEBI" id="CHEBI:136407"/>
        <dbReference type="ChEBI" id="CHEBI:456215"/>
    </reaction>
    <physiologicalReaction direction="left-to-right" evidence="6">
        <dbReference type="Rhea" id="RHEA:52109"/>
    </physiologicalReaction>
</comment>
<dbReference type="InterPro" id="IPR020845">
    <property type="entry name" value="AMP-binding_CS"/>
</dbReference>
<comment type="catalytic activity">
    <reaction evidence="7">
        <text>a long-chain fatty acid + ATP + CoA = a long-chain fatty acyl-CoA + AMP + diphosphate</text>
        <dbReference type="Rhea" id="RHEA:15421"/>
        <dbReference type="ChEBI" id="CHEBI:30616"/>
        <dbReference type="ChEBI" id="CHEBI:33019"/>
        <dbReference type="ChEBI" id="CHEBI:57287"/>
        <dbReference type="ChEBI" id="CHEBI:57560"/>
        <dbReference type="ChEBI" id="CHEBI:83139"/>
        <dbReference type="ChEBI" id="CHEBI:456215"/>
        <dbReference type="EC" id="6.2.1.3"/>
    </reaction>
    <physiologicalReaction direction="left-to-right" evidence="7">
        <dbReference type="Rhea" id="RHEA:15422"/>
    </physiologicalReaction>
</comment>
<gene>
    <name evidence="15" type="ORF">G9C98_008156</name>
</gene>
<dbReference type="PANTHER" id="PTHR43272">
    <property type="entry name" value="LONG-CHAIN-FATTY-ACID--COA LIGASE"/>
    <property type="match status" value="1"/>
</dbReference>
<evidence type="ECO:0000256" key="8">
    <source>
        <dbReference type="ARBA" id="ARBA00024495"/>
    </source>
</evidence>
<dbReference type="Pfam" id="PF00501">
    <property type="entry name" value="AMP-binding"/>
    <property type="match status" value="1"/>
</dbReference>
<evidence type="ECO:0000256" key="3">
    <source>
        <dbReference type="ARBA" id="ARBA00022741"/>
    </source>
</evidence>
<comment type="similarity">
    <text evidence="1 13">Belongs to the ATP-dependent AMP-binding enzyme family.</text>
</comment>
<name>A0A8J5VAW0_9HYME</name>
<dbReference type="PANTHER" id="PTHR43272:SF107">
    <property type="entry name" value="LONG-CHAIN-FATTY-ACID--COA LIGASE 5"/>
    <property type="match status" value="1"/>
</dbReference>
<dbReference type="OrthoDB" id="1700726at2759"/>
<dbReference type="GO" id="GO:0016020">
    <property type="term" value="C:membrane"/>
    <property type="evidence" value="ECO:0007669"/>
    <property type="project" value="TreeGrafter"/>
</dbReference>
<comment type="catalytic activity">
    <reaction evidence="11">
        <text>(E)-hexadec-2-enoate + ATP + CoA = (2E)-hexadecenoyl-CoA + AMP + diphosphate</text>
        <dbReference type="Rhea" id="RHEA:36139"/>
        <dbReference type="ChEBI" id="CHEBI:30616"/>
        <dbReference type="ChEBI" id="CHEBI:33019"/>
        <dbReference type="ChEBI" id="CHEBI:57287"/>
        <dbReference type="ChEBI" id="CHEBI:61526"/>
        <dbReference type="ChEBI" id="CHEBI:72745"/>
        <dbReference type="ChEBI" id="CHEBI:456215"/>
    </reaction>
    <physiologicalReaction direction="left-to-right" evidence="11">
        <dbReference type="Rhea" id="RHEA:36140"/>
    </physiologicalReaction>
</comment>
<comment type="function">
    <text evidence="13">Catalyzes the conversion of long-chain fatty acids to their active form acyl-CoAs for both synthesis of cellular lipids, and degradation via beta-oxidation.</text>
</comment>
<evidence type="ECO:0000256" key="13">
    <source>
        <dbReference type="RuleBase" id="RU369030"/>
    </source>
</evidence>
<evidence type="ECO:0000256" key="12">
    <source>
        <dbReference type="ARBA" id="ARBA00049139"/>
    </source>
</evidence>
<comment type="catalytic activity">
    <reaction evidence="9">
        <text>15-hydroxy-(5Z,8Z,11Z,13E)-eicosatetraenoate + ATP + CoA = 15-hydroxy-(5Z,8Z,11Z,13E)-eicosatetraenoyl-CoA + AMP + diphosphate</text>
        <dbReference type="Rhea" id="RHEA:52116"/>
        <dbReference type="ChEBI" id="CHEBI:30616"/>
        <dbReference type="ChEBI" id="CHEBI:33019"/>
        <dbReference type="ChEBI" id="CHEBI:57287"/>
        <dbReference type="ChEBI" id="CHEBI:78832"/>
        <dbReference type="ChEBI" id="CHEBI:136409"/>
        <dbReference type="ChEBI" id="CHEBI:456215"/>
    </reaction>
    <physiologicalReaction direction="left-to-right" evidence="9">
        <dbReference type="Rhea" id="RHEA:52117"/>
    </physiologicalReaction>
</comment>
<evidence type="ECO:0000256" key="5">
    <source>
        <dbReference type="ARBA" id="ARBA00022840"/>
    </source>
</evidence>
<dbReference type="GO" id="GO:0005783">
    <property type="term" value="C:endoplasmic reticulum"/>
    <property type="evidence" value="ECO:0007669"/>
    <property type="project" value="TreeGrafter"/>
</dbReference>
<evidence type="ECO:0000259" key="14">
    <source>
        <dbReference type="Pfam" id="PF00501"/>
    </source>
</evidence>
<comment type="catalytic activity">
    <reaction evidence="10">
        <text>(5Z,8Z,11Z,14Z)-eicosatetraenoate + ATP + CoA = (5Z,8Z,11Z,14Z)-eicosatetraenoyl-CoA + AMP + diphosphate</text>
        <dbReference type="Rhea" id="RHEA:19713"/>
        <dbReference type="ChEBI" id="CHEBI:30616"/>
        <dbReference type="ChEBI" id="CHEBI:32395"/>
        <dbReference type="ChEBI" id="CHEBI:33019"/>
        <dbReference type="ChEBI" id="CHEBI:57287"/>
        <dbReference type="ChEBI" id="CHEBI:57368"/>
        <dbReference type="ChEBI" id="CHEBI:456215"/>
        <dbReference type="EC" id="6.2.1.15"/>
    </reaction>
    <physiologicalReaction direction="left-to-right" evidence="10">
        <dbReference type="Rhea" id="RHEA:19714"/>
    </physiologicalReaction>
</comment>
<dbReference type="AlphaFoldDB" id="A0A8J5VAW0"/>
<keyword evidence="3 13" id="KW-0547">Nucleotide-binding</keyword>
<dbReference type="Proteomes" id="UP000729913">
    <property type="component" value="Unassembled WGS sequence"/>
</dbReference>
<dbReference type="GO" id="GO:0005524">
    <property type="term" value="F:ATP binding"/>
    <property type="evidence" value="ECO:0007669"/>
    <property type="project" value="UniProtKB-KW"/>
</dbReference>
<dbReference type="EMBL" id="JAAOIC020000035">
    <property type="protein sequence ID" value="KAG8039513.1"/>
    <property type="molecule type" value="Genomic_DNA"/>
</dbReference>
<keyword evidence="4 13" id="KW-0276">Fatty acid metabolism</keyword>
<dbReference type="CDD" id="cd05927">
    <property type="entry name" value="LC-FACS_euk"/>
    <property type="match status" value="1"/>
</dbReference>
<protein>
    <recommendedName>
        <fullName evidence="13">Long-chain-fatty-acid--CoA ligase</fullName>
        <ecNumber evidence="13">6.2.1.3</ecNumber>
    </recommendedName>
</protein>
<dbReference type="InterPro" id="IPR000873">
    <property type="entry name" value="AMP-dep_synth/lig_dom"/>
</dbReference>
<comment type="catalytic activity">
    <reaction evidence="8">
        <text>12-hydroxy-(5Z,8Z,10E,14Z)-eicosatetraenoate + ATP + CoA = 12-hydroxy-(5Z,8Z,10E,14Z)-eicosatetraenoyl-CoA + AMP + diphosphate</text>
        <dbReference type="Rhea" id="RHEA:52112"/>
        <dbReference type="ChEBI" id="CHEBI:30616"/>
        <dbReference type="ChEBI" id="CHEBI:33019"/>
        <dbReference type="ChEBI" id="CHEBI:57287"/>
        <dbReference type="ChEBI" id="CHEBI:90718"/>
        <dbReference type="ChEBI" id="CHEBI:136408"/>
        <dbReference type="ChEBI" id="CHEBI:456215"/>
    </reaction>
    <physiologicalReaction direction="left-to-right" evidence="8">
        <dbReference type="Rhea" id="RHEA:52113"/>
    </physiologicalReaction>
</comment>
<dbReference type="PROSITE" id="PS00455">
    <property type="entry name" value="AMP_BINDING"/>
    <property type="match status" value="1"/>
</dbReference>
<evidence type="ECO:0000256" key="10">
    <source>
        <dbReference type="ARBA" id="ARBA00024548"/>
    </source>
</evidence>
<evidence type="ECO:0000256" key="11">
    <source>
        <dbReference type="ARBA" id="ARBA00024565"/>
    </source>
</evidence>
<keyword evidence="5 13" id="KW-0067">ATP-binding</keyword>
<evidence type="ECO:0000313" key="16">
    <source>
        <dbReference type="Proteomes" id="UP000729913"/>
    </source>
</evidence>
<reference evidence="15" key="2">
    <citation type="submission" date="2021-04" db="EMBL/GenBank/DDBJ databases">
        <title>Genome-wide patterns of bracovirus chromosomal integration into multiple host tissues during parasitism.</title>
        <authorList>
            <person name="Chebbi M.A.C."/>
        </authorList>
    </citation>
    <scope>NUCLEOTIDE SEQUENCE</scope>
    <source>
        <tissue evidence="15">Whole body</tissue>
    </source>
</reference>
<dbReference type="EC" id="6.2.1.3" evidence="13"/>
<keyword evidence="2 13" id="KW-0436">Ligase</keyword>
<evidence type="ECO:0000256" key="6">
    <source>
        <dbReference type="ARBA" id="ARBA00024469"/>
    </source>
</evidence>
<evidence type="ECO:0000256" key="4">
    <source>
        <dbReference type="ARBA" id="ARBA00022832"/>
    </source>
</evidence>
<dbReference type="GO" id="GO:0047676">
    <property type="term" value="F:arachidonate-CoA ligase activity"/>
    <property type="evidence" value="ECO:0007669"/>
    <property type="project" value="UniProtKB-EC"/>
</dbReference>
<sequence length="657" mass="73694">MPVCGGVLPTIRVPIDTNDQSDTIKGAEYIRVSKFYKDSKEGKFVSYIHDDVRTLYDSFRRGAKESNNGQCLGWRDGPNKPYQWLNYNETLLRAKNLGSGLLAYGLTPGPQTLVGLYSQNSPEWILTEQACYTYSLVVVPLYDTLGPDACAYIINQAEISLVICEDDKKCNLLLDKAPRCLRKLVIVKETRPATIQRAKNRGVELLRFEDVERTGAQKNYPEIPPKPTDLCTICYTSGTTGHPKGVMLSHQNVMAGVCAVLLQLGDHRPTSKDVMISFLPLAHMLERCCENGMYIVGGSVGFYSGDIKQLPEDMKALRPTVMPAVPRLLNRLYDKVQAELQSSFFKRMIFNMGINSKEAEIKKCIIRSNSFWDKLVFKKIQESMGGRLRLIVVGSAPLAGNVLTFARCALGCLIVEGYGQTECCAPITLTIQGDYIPEHVGPPVACCCVKLVDVPEMEYWAANNQGEVCVKGTNVFYGYYKNPEKTAEVIDQQGWHHTGDIGMWLPNGCLKIIDRKKHIFKLSQGEYIVPEKIENIYIRSQYVHQVFVHGESLKSCVVAIVVPDVDVVKCWALENKIPGTLSVLCANPDVKKLIHDDMLTWGREAGLKSFEQVKDIYLHPDPFSIQNGLLTPTLKTKRPQLKAYFKPQIEDLYQNLD</sequence>
<keyword evidence="13" id="KW-0443">Lipid metabolism</keyword>
<comment type="caution">
    <text evidence="15">The sequence shown here is derived from an EMBL/GenBank/DDBJ whole genome shotgun (WGS) entry which is preliminary data.</text>
</comment>
<accession>A0A8J5VAW0</accession>
<evidence type="ECO:0000256" key="2">
    <source>
        <dbReference type="ARBA" id="ARBA00022598"/>
    </source>
</evidence>